<dbReference type="VEuPathDB" id="TrichDB:TVAGG3_0703160"/>
<organism evidence="2 3">
    <name type="scientific">Trichomonas vaginalis (strain ATCC PRA-98 / G3)</name>
    <dbReference type="NCBI Taxonomy" id="412133"/>
    <lineage>
        <taxon>Eukaryota</taxon>
        <taxon>Metamonada</taxon>
        <taxon>Parabasalia</taxon>
        <taxon>Trichomonadida</taxon>
        <taxon>Trichomonadidae</taxon>
        <taxon>Trichomonas</taxon>
    </lineage>
</organism>
<proteinExistence type="predicted"/>
<name>A2E452_TRIV3</name>
<dbReference type="RefSeq" id="XP_001324818.1">
    <property type="nucleotide sequence ID" value="XM_001324783.1"/>
</dbReference>
<dbReference type="VEuPathDB" id="TrichDB:TVAG_154460"/>
<dbReference type="KEGG" id="tva:4770562"/>
<dbReference type="Proteomes" id="UP000001542">
    <property type="component" value="Unassembled WGS sequence"/>
</dbReference>
<keyword evidence="3" id="KW-1185">Reference proteome</keyword>
<evidence type="ECO:0000256" key="1">
    <source>
        <dbReference type="SAM" id="Coils"/>
    </source>
</evidence>
<protein>
    <submittedName>
        <fullName evidence="2">Uncharacterized protein</fullName>
    </submittedName>
</protein>
<keyword evidence="1" id="KW-0175">Coiled coil</keyword>
<sequence>MSAEERIAELTARVATLEAAIKTGGIAPVATTNDADYPFLAKLSGDDLIAAKALITENATLHKQVAELNETLEAKNFRIKHMKEALDKYVK</sequence>
<accession>A2E452</accession>
<evidence type="ECO:0000313" key="2">
    <source>
        <dbReference type="EMBL" id="EAY12595.1"/>
    </source>
</evidence>
<dbReference type="OrthoDB" id="10260346at2759"/>
<gene>
    <name evidence="2" type="ORF">TVAG_154460</name>
</gene>
<reference evidence="2" key="1">
    <citation type="submission" date="2006-10" db="EMBL/GenBank/DDBJ databases">
        <authorList>
            <person name="Amadeo P."/>
            <person name="Zhao Q."/>
            <person name="Wortman J."/>
            <person name="Fraser-Liggett C."/>
            <person name="Carlton J."/>
        </authorList>
    </citation>
    <scope>NUCLEOTIDE SEQUENCE</scope>
    <source>
        <strain evidence="2">G3</strain>
    </source>
</reference>
<feature type="coiled-coil region" evidence="1">
    <location>
        <begin position="51"/>
        <end position="85"/>
    </location>
</feature>
<dbReference type="EMBL" id="DS113299">
    <property type="protein sequence ID" value="EAY12595.1"/>
    <property type="molecule type" value="Genomic_DNA"/>
</dbReference>
<dbReference type="SMR" id="A2E452"/>
<dbReference type="AlphaFoldDB" id="A2E452"/>
<reference evidence="2" key="2">
    <citation type="journal article" date="2007" name="Science">
        <title>Draft genome sequence of the sexually transmitted pathogen Trichomonas vaginalis.</title>
        <authorList>
            <person name="Carlton J.M."/>
            <person name="Hirt R.P."/>
            <person name="Silva J.C."/>
            <person name="Delcher A.L."/>
            <person name="Schatz M."/>
            <person name="Zhao Q."/>
            <person name="Wortman J.R."/>
            <person name="Bidwell S.L."/>
            <person name="Alsmark U.C.M."/>
            <person name="Besteiro S."/>
            <person name="Sicheritz-Ponten T."/>
            <person name="Noel C.J."/>
            <person name="Dacks J.B."/>
            <person name="Foster P.G."/>
            <person name="Simillion C."/>
            <person name="Van de Peer Y."/>
            <person name="Miranda-Saavedra D."/>
            <person name="Barton G.J."/>
            <person name="Westrop G.D."/>
            <person name="Mueller S."/>
            <person name="Dessi D."/>
            <person name="Fiori P.L."/>
            <person name="Ren Q."/>
            <person name="Paulsen I."/>
            <person name="Zhang H."/>
            <person name="Bastida-Corcuera F.D."/>
            <person name="Simoes-Barbosa A."/>
            <person name="Brown M.T."/>
            <person name="Hayes R.D."/>
            <person name="Mukherjee M."/>
            <person name="Okumura C.Y."/>
            <person name="Schneider R."/>
            <person name="Smith A.J."/>
            <person name="Vanacova S."/>
            <person name="Villalvazo M."/>
            <person name="Haas B.J."/>
            <person name="Pertea M."/>
            <person name="Feldblyum T.V."/>
            <person name="Utterback T.R."/>
            <person name="Shu C.L."/>
            <person name="Osoegawa K."/>
            <person name="de Jong P.J."/>
            <person name="Hrdy I."/>
            <person name="Horvathova L."/>
            <person name="Zubacova Z."/>
            <person name="Dolezal P."/>
            <person name="Malik S.B."/>
            <person name="Logsdon J.M. Jr."/>
            <person name="Henze K."/>
            <person name="Gupta A."/>
            <person name="Wang C.C."/>
            <person name="Dunne R.L."/>
            <person name="Upcroft J.A."/>
            <person name="Upcroft P."/>
            <person name="White O."/>
            <person name="Salzberg S.L."/>
            <person name="Tang P."/>
            <person name="Chiu C.-H."/>
            <person name="Lee Y.-S."/>
            <person name="Embley T.M."/>
            <person name="Coombs G.H."/>
            <person name="Mottram J.C."/>
            <person name="Tachezy J."/>
            <person name="Fraser-Liggett C.M."/>
            <person name="Johnson P.J."/>
        </authorList>
    </citation>
    <scope>NUCLEOTIDE SEQUENCE [LARGE SCALE GENOMIC DNA]</scope>
    <source>
        <strain evidence="2">G3</strain>
    </source>
</reference>
<dbReference type="InParanoid" id="A2E452"/>
<evidence type="ECO:0000313" key="3">
    <source>
        <dbReference type="Proteomes" id="UP000001542"/>
    </source>
</evidence>